<keyword evidence="6" id="KW-0539">Nucleus</keyword>
<dbReference type="InterPro" id="IPR001680">
    <property type="entry name" value="WD40_rpt"/>
</dbReference>
<evidence type="ECO:0000313" key="8">
    <source>
        <dbReference type="EMBL" id="QGN18139.1"/>
    </source>
</evidence>
<feature type="region of interest" description="Disordered" evidence="7">
    <location>
        <begin position="429"/>
        <end position="452"/>
    </location>
</feature>
<comment type="function">
    <text evidence="3">Required for 3'-end cleavage and polyadenylation of pre-mRNAs. Also involved in chromosome segregation where it has a role in chromosome attachment to the mitotic spindle.</text>
</comment>
<dbReference type="InterPro" id="IPR045245">
    <property type="entry name" value="Pfs2-like"/>
</dbReference>
<comment type="subcellular location">
    <subcellularLocation>
        <location evidence="6">Nucleus</location>
    </subcellularLocation>
</comment>
<dbReference type="PANTHER" id="PTHR22836">
    <property type="entry name" value="WD40 REPEAT PROTEIN"/>
    <property type="match status" value="1"/>
</dbReference>
<dbReference type="PROSITE" id="PS50082">
    <property type="entry name" value="WD_REPEATS_2"/>
    <property type="match status" value="4"/>
</dbReference>
<dbReference type="Pfam" id="PF00400">
    <property type="entry name" value="WD40"/>
    <property type="match status" value="4"/>
</dbReference>
<sequence>MDASAEGNASKKYTSQRRTIDISSSYDRLYFLKKHGLDKSLYIEPESSYNANILPPDSYGIHGNGINMATKFTHLSSNKVKHVIPALTWTPEGRRLVVATYNGEFSLWSGASFNFESIMQAHDSAVTVMTYSHTGDWMVSGSADGELKIWQPNFNMVKVMDQAHMECVREISFSPTDQKFVSCSDDNVLKIWNFSNGQQERVLSGHHWDVKSCDWHPKMGLIISGSKDNLIKFWDPRSGGCVSTMLGFKHTIISTKFQPKQGNLFSVISKDKTCKVYDIRQQAKELFSVRDDVDYMTLQWHPINETMFTVGCYDGSIKHFDLSQENQPNKPTHNIPYAHEKCVTSLAYSPIGHIMASASKDRTIRFWTRSRAVDPNAFDDPTYNNEKVNAWYFGINNNINAVRNKTEHGIALPPNEDENENETNEISKKIETERGPTMQLPGLGSGLPGLSF</sequence>
<dbReference type="PROSITE" id="PS50294">
    <property type="entry name" value="WD_REPEATS_REGION"/>
    <property type="match status" value="4"/>
</dbReference>
<dbReference type="PRINTS" id="PR00320">
    <property type="entry name" value="GPROTEINBRPT"/>
</dbReference>
<dbReference type="SUPFAM" id="SSF50978">
    <property type="entry name" value="WD40 repeat-like"/>
    <property type="match status" value="1"/>
</dbReference>
<evidence type="ECO:0000256" key="5">
    <source>
        <dbReference type="PROSITE-ProRule" id="PRU00221"/>
    </source>
</evidence>
<dbReference type="Proteomes" id="UP000422736">
    <property type="component" value="Chromosome 7"/>
</dbReference>
<dbReference type="EMBL" id="CP015061">
    <property type="protein sequence ID" value="QGN18139.1"/>
    <property type="molecule type" value="Genomic_DNA"/>
</dbReference>
<feature type="repeat" description="WD" evidence="5">
    <location>
        <begin position="161"/>
        <end position="202"/>
    </location>
</feature>
<keyword evidence="1 5" id="KW-0853">WD repeat</keyword>
<accession>A0ABX6F0K4</accession>
<dbReference type="InterPro" id="IPR015943">
    <property type="entry name" value="WD40/YVTN_repeat-like_dom_sf"/>
</dbReference>
<evidence type="ECO:0000256" key="4">
    <source>
        <dbReference type="ARBA" id="ARBA00026154"/>
    </source>
</evidence>
<keyword evidence="2" id="KW-0677">Repeat</keyword>
<feature type="compositionally biased region" description="Gly residues" evidence="7">
    <location>
        <begin position="443"/>
        <end position="452"/>
    </location>
</feature>
<protein>
    <recommendedName>
        <fullName evidence="4 6">Polyadenylation factor subunit 2</fullName>
    </recommendedName>
</protein>
<evidence type="ECO:0000256" key="3">
    <source>
        <dbReference type="ARBA" id="ARBA00025498"/>
    </source>
</evidence>
<keyword evidence="6" id="KW-0507">mRNA processing</keyword>
<organism evidence="8 9">
    <name type="scientific">Kluyveromyces marxianus</name>
    <name type="common">Yeast</name>
    <name type="synonym">Candida kefyr</name>
    <dbReference type="NCBI Taxonomy" id="4911"/>
    <lineage>
        <taxon>Eukaryota</taxon>
        <taxon>Fungi</taxon>
        <taxon>Dikarya</taxon>
        <taxon>Ascomycota</taxon>
        <taxon>Saccharomycotina</taxon>
        <taxon>Saccharomycetes</taxon>
        <taxon>Saccharomycetales</taxon>
        <taxon>Saccharomycetaceae</taxon>
        <taxon>Kluyveromyces</taxon>
    </lineage>
</organism>
<gene>
    <name evidence="8" type="primary">PFS2</name>
    <name evidence="8" type="ORF">FIM1_4462</name>
</gene>
<evidence type="ECO:0000256" key="7">
    <source>
        <dbReference type="SAM" id="MobiDB-lite"/>
    </source>
</evidence>
<dbReference type="PANTHER" id="PTHR22836:SF0">
    <property type="entry name" value="PRE-MRNA 3' END PROCESSING PROTEIN WDR33"/>
    <property type="match status" value="1"/>
</dbReference>
<dbReference type="CDD" id="cd00200">
    <property type="entry name" value="WD40"/>
    <property type="match status" value="1"/>
</dbReference>
<feature type="repeat" description="WD" evidence="5">
    <location>
        <begin position="336"/>
        <end position="367"/>
    </location>
</feature>
<reference evidence="8 9" key="1">
    <citation type="submission" date="2016-03" db="EMBL/GenBank/DDBJ databases">
        <title>How can Kluyveromyces marxianus grow so fast - potential evolutionary course in Saccharomyces Complex revealed by comparative genomics.</title>
        <authorList>
            <person name="Mo W."/>
            <person name="Lu W."/>
            <person name="Yang X."/>
            <person name="Qi J."/>
            <person name="Lv H."/>
        </authorList>
    </citation>
    <scope>NUCLEOTIDE SEQUENCE [LARGE SCALE GENOMIC DNA]</scope>
    <source>
        <strain evidence="8 9">FIM1</strain>
    </source>
</reference>
<evidence type="ECO:0000256" key="1">
    <source>
        <dbReference type="ARBA" id="ARBA00022574"/>
    </source>
</evidence>
<dbReference type="SMART" id="SM00320">
    <property type="entry name" value="WD40"/>
    <property type="match status" value="7"/>
</dbReference>
<feature type="repeat" description="WD" evidence="5">
    <location>
        <begin position="119"/>
        <end position="151"/>
    </location>
</feature>
<name>A0ABX6F0K4_KLUMA</name>
<dbReference type="InterPro" id="IPR020472">
    <property type="entry name" value="WD40_PAC1"/>
</dbReference>
<feature type="repeat" description="WD" evidence="5">
    <location>
        <begin position="203"/>
        <end position="244"/>
    </location>
</feature>
<dbReference type="InterPro" id="IPR036322">
    <property type="entry name" value="WD40_repeat_dom_sf"/>
</dbReference>
<evidence type="ECO:0000256" key="6">
    <source>
        <dbReference type="RuleBase" id="RU369034"/>
    </source>
</evidence>
<keyword evidence="9" id="KW-1185">Reference proteome</keyword>
<evidence type="ECO:0000256" key="2">
    <source>
        <dbReference type="ARBA" id="ARBA00022737"/>
    </source>
</evidence>
<dbReference type="Gene3D" id="2.130.10.10">
    <property type="entry name" value="YVTN repeat-like/Quinoprotein amine dehydrogenase"/>
    <property type="match status" value="2"/>
</dbReference>
<evidence type="ECO:0000313" key="9">
    <source>
        <dbReference type="Proteomes" id="UP000422736"/>
    </source>
</evidence>
<proteinExistence type="predicted"/>